<organism evidence="10 11">
    <name type="scientific">Betta splendens</name>
    <name type="common">Siamese fighting fish</name>
    <dbReference type="NCBI Taxonomy" id="158456"/>
    <lineage>
        <taxon>Eukaryota</taxon>
        <taxon>Metazoa</taxon>
        <taxon>Chordata</taxon>
        <taxon>Craniata</taxon>
        <taxon>Vertebrata</taxon>
        <taxon>Euteleostomi</taxon>
        <taxon>Actinopterygii</taxon>
        <taxon>Neopterygii</taxon>
        <taxon>Teleostei</taxon>
        <taxon>Neoteleostei</taxon>
        <taxon>Acanthomorphata</taxon>
        <taxon>Anabantaria</taxon>
        <taxon>Anabantiformes</taxon>
        <taxon>Anabantoidei</taxon>
        <taxon>Osphronemidae</taxon>
        <taxon>Betta</taxon>
    </lineage>
</organism>
<evidence type="ECO:0000256" key="6">
    <source>
        <dbReference type="ARBA" id="ARBA00023049"/>
    </source>
</evidence>
<protein>
    <submittedName>
        <fullName evidence="11">Phosphate-regulating neutral endopeptidase PHEX</fullName>
    </submittedName>
</protein>
<dbReference type="CTD" id="5251"/>
<keyword evidence="7" id="KW-0812">Transmembrane</keyword>
<dbReference type="GO" id="GO:0016485">
    <property type="term" value="P:protein processing"/>
    <property type="evidence" value="ECO:0007669"/>
    <property type="project" value="TreeGrafter"/>
</dbReference>
<dbReference type="AlphaFoldDB" id="A0A6P7MGH6"/>
<gene>
    <name evidence="11" type="primary">phex</name>
</gene>
<dbReference type="PANTHER" id="PTHR11733">
    <property type="entry name" value="ZINC METALLOPROTEASE FAMILY M13 NEPRILYSIN-RELATED"/>
    <property type="match status" value="1"/>
</dbReference>
<feature type="domain" description="Peptidase M13 C-terminal" evidence="8">
    <location>
        <begin position="534"/>
        <end position="739"/>
    </location>
</feature>
<dbReference type="InterPro" id="IPR000718">
    <property type="entry name" value="Peptidase_M13"/>
</dbReference>
<sequence length="745" mass="85040">MELERLGGGGVKPEKGTSRLYRIALAMCVCLCGALLLALILVSQKSHQEEFCLTPECIEAAGSIISKIDRSVNPCEDFYSFACGGWLKENPIPEDSSSYGIYPWLRQHVDVRLKELLEAPSEPNELEAVTKAKILYRSCMNESVLEQVDAKPMLRTLRQPEFRWPVVGDGLGGDYQWSAGQWSLLRTLAEVRNQHSKSVLVRLYVSPDDKNSSHYIIKLDQASLSLPSREDYTTNTSSARAYRAALLSLMVDTAVMLGAPEKAALAQMESALAFETKLAHILIPSEDRTSESMYNRYTLSRLQRHIPQFDWLGFVKAVVETKGDPARSISSSEPVIVRAPQYFKDLFKLINATDPRIVANYVQWRTIFSKITSLSRRFLYRYLDFARVTTGTTSLTPRWDKCVNYVESSLVYATGRLFVNTHFQEDKKLMMEELIEGVRWAFIDMLEKENDWMDQATKQRAVEKAHAVLAKVGYPEFILNDTYLNEDLKKLEFRETDYYGNVMQTLKFIAQSDLDLLRKKVPRTDWFTNPTTVNAFYSSSTNQIRFPAGELQKPFFWGREYPRSLSYGAIGVIVGHELTHGFDNNGRKYDKNGNLDQWWSSVSVAAFNNRTECMINQYKNYYWEEAALNVSGKKTLAENIADNGGIREAFRAYRRWVDRSRGGVEEPLLPGVALNNNQLFFLSYAHVRCNAYRPEAARDQIHRGAHSPPKYRVIGAMSNYEEFQKAFSCPDSSIMNRGAQSCRVW</sequence>
<evidence type="ECO:0000313" key="11">
    <source>
        <dbReference type="RefSeq" id="XP_029005064.1"/>
    </source>
</evidence>
<keyword evidence="5" id="KW-0862">Zinc</keyword>
<dbReference type="OrthoDB" id="6475849at2759"/>
<dbReference type="GO" id="GO:0005886">
    <property type="term" value="C:plasma membrane"/>
    <property type="evidence" value="ECO:0007669"/>
    <property type="project" value="TreeGrafter"/>
</dbReference>
<keyword evidence="4" id="KW-0378">Hydrolase</keyword>
<dbReference type="GO" id="GO:0046872">
    <property type="term" value="F:metal ion binding"/>
    <property type="evidence" value="ECO:0007669"/>
    <property type="project" value="UniProtKB-KW"/>
</dbReference>
<dbReference type="Pfam" id="PF01431">
    <property type="entry name" value="Peptidase_M13"/>
    <property type="match status" value="1"/>
</dbReference>
<proteinExistence type="predicted"/>
<dbReference type="FunCoup" id="A0A6P7MGH6">
    <property type="interactions" value="18"/>
</dbReference>
<keyword evidence="6" id="KW-0482">Metalloprotease</keyword>
<evidence type="ECO:0000256" key="5">
    <source>
        <dbReference type="ARBA" id="ARBA00022833"/>
    </source>
</evidence>
<dbReference type="Gene3D" id="1.10.1380.10">
    <property type="entry name" value="Neutral endopeptidase , domain2"/>
    <property type="match status" value="1"/>
</dbReference>
<evidence type="ECO:0000256" key="3">
    <source>
        <dbReference type="ARBA" id="ARBA00022723"/>
    </source>
</evidence>
<dbReference type="KEGG" id="bspl:114854631"/>
<keyword evidence="7" id="KW-1133">Transmembrane helix</keyword>
<evidence type="ECO:0000256" key="7">
    <source>
        <dbReference type="SAM" id="Phobius"/>
    </source>
</evidence>
<keyword evidence="10" id="KW-1185">Reference proteome</keyword>
<feature type="domain" description="Peptidase M13 N-terminal" evidence="9">
    <location>
        <begin position="74"/>
        <end position="475"/>
    </location>
</feature>
<dbReference type="InterPro" id="IPR018497">
    <property type="entry name" value="Peptidase_M13_C"/>
</dbReference>
<comment type="cofactor">
    <cofactor evidence="1">
        <name>Zn(2+)</name>
        <dbReference type="ChEBI" id="CHEBI:29105"/>
    </cofactor>
</comment>
<dbReference type="InterPro" id="IPR024079">
    <property type="entry name" value="MetalloPept_cat_dom_sf"/>
</dbReference>
<keyword evidence="2" id="KW-0645">Protease</keyword>
<evidence type="ECO:0000256" key="4">
    <source>
        <dbReference type="ARBA" id="ARBA00022801"/>
    </source>
</evidence>
<dbReference type="InterPro" id="IPR008753">
    <property type="entry name" value="Peptidase_M13_N"/>
</dbReference>
<feature type="transmembrane region" description="Helical" evidence="7">
    <location>
        <begin position="20"/>
        <end position="42"/>
    </location>
</feature>
<dbReference type="InterPro" id="IPR042089">
    <property type="entry name" value="Peptidase_M13_dom_2"/>
</dbReference>
<dbReference type="Pfam" id="PF05649">
    <property type="entry name" value="Peptidase_M13_N"/>
    <property type="match status" value="1"/>
</dbReference>
<dbReference type="SUPFAM" id="SSF55486">
    <property type="entry name" value="Metalloproteases ('zincins'), catalytic domain"/>
    <property type="match status" value="1"/>
</dbReference>
<dbReference type="PANTHER" id="PTHR11733:SF133">
    <property type="entry name" value="PHOSPHATE-REGULATING NEUTRAL ENDOPEPTIDASE PHEX"/>
    <property type="match status" value="1"/>
</dbReference>
<dbReference type="InParanoid" id="A0A6P7MGH6"/>
<evidence type="ECO:0000256" key="2">
    <source>
        <dbReference type="ARBA" id="ARBA00022670"/>
    </source>
</evidence>
<evidence type="ECO:0000259" key="9">
    <source>
        <dbReference type="Pfam" id="PF05649"/>
    </source>
</evidence>
<dbReference type="GO" id="GO:0004222">
    <property type="term" value="F:metalloendopeptidase activity"/>
    <property type="evidence" value="ECO:0007669"/>
    <property type="project" value="InterPro"/>
</dbReference>
<dbReference type="GeneID" id="114854631"/>
<name>A0A6P7MGH6_BETSP</name>
<dbReference type="RefSeq" id="XP_029005064.1">
    <property type="nucleotide sequence ID" value="XM_029149231.2"/>
</dbReference>
<evidence type="ECO:0000259" key="8">
    <source>
        <dbReference type="Pfam" id="PF01431"/>
    </source>
</evidence>
<keyword evidence="3" id="KW-0479">Metal-binding</keyword>
<evidence type="ECO:0000313" key="10">
    <source>
        <dbReference type="Proteomes" id="UP000515150"/>
    </source>
</evidence>
<keyword evidence="7" id="KW-0472">Membrane</keyword>
<accession>A0A6P7MGH6</accession>
<evidence type="ECO:0000256" key="1">
    <source>
        <dbReference type="ARBA" id="ARBA00001947"/>
    </source>
</evidence>
<dbReference type="CDD" id="cd08662">
    <property type="entry name" value="M13"/>
    <property type="match status" value="1"/>
</dbReference>
<dbReference type="Gene3D" id="3.40.390.10">
    <property type="entry name" value="Collagenase (Catalytic Domain)"/>
    <property type="match status" value="1"/>
</dbReference>
<reference evidence="11" key="1">
    <citation type="submission" date="2025-08" db="UniProtKB">
        <authorList>
            <consortium name="RefSeq"/>
        </authorList>
    </citation>
    <scope>IDENTIFICATION</scope>
</reference>
<dbReference type="PROSITE" id="PS51885">
    <property type="entry name" value="NEPRILYSIN"/>
    <property type="match status" value="1"/>
</dbReference>
<dbReference type="PRINTS" id="PR00786">
    <property type="entry name" value="NEPRILYSIN"/>
</dbReference>
<dbReference type="Proteomes" id="UP000515150">
    <property type="component" value="Chromosome 4"/>
</dbReference>